<reference evidence="2" key="1">
    <citation type="submission" date="2016-10" db="EMBL/GenBank/DDBJ databases">
        <title>Sequence of Gallionella enrichment culture.</title>
        <authorList>
            <person name="Poehlein A."/>
            <person name="Muehling M."/>
            <person name="Daniel R."/>
        </authorList>
    </citation>
    <scope>NUCLEOTIDE SEQUENCE</scope>
</reference>
<dbReference type="AlphaFoldDB" id="A0A1J5SJ60"/>
<dbReference type="EMBL" id="MLJW01000098">
    <property type="protein sequence ID" value="OIR00150.1"/>
    <property type="molecule type" value="Genomic_DNA"/>
</dbReference>
<keyword evidence="1" id="KW-1133">Transmembrane helix</keyword>
<keyword evidence="1" id="KW-0472">Membrane</keyword>
<protein>
    <recommendedName>
        <fullName evidence="3">Holin-X, holin superfamily III</fullName>
    </recommendedName>
</protein>
<name>A0A1J5SJ60_9ZZZZ</name>
<organism evidence="2">
    <name type="scientific">mine drainage metagenome</name>
    <dbReference type="NCBI Taxonomy" id="410659"/>
    <lineage>
        <taxon>unclassified sequences</taxon>
        <taxon>metagenomes</taxon>
        <taxon>ecological metagenomes</taxon>
    </lineage>
</organism>
<keyword evidence="1" id="KW-0812">Transmembrane</keyword>
<proteinExistence type="predicted"/>
<accession>A0A1J5SJ60</accession>
<evidence type="ECO:0000256" key="1">
    <source>
        <dbReference type="SAM" id="Phobius"/>
    </source>
</evidence>
<comment type="caution">
    <text evidence="2">The sequence shown here is derived from an EMBL/GenBank/DDBJ whole genome shotgun (WGS) entry which is preliminary data.</text>
</comment>
<sequence length="119" mass="13657">MEQDLFEFLSTNKKLLQEYVEVRISIFKLELIKTSSQISGLIIWLIISIFLLFLIFIFGGITVGFFFGELLHSNAAGFAIATGIIILIAVLLTIFRKKLFINPIIRVLIKQYSNEEEEK</sequence>
<evidence type="ECO:0000313" key="2">
    <source>
        <dbReference type="EMBL" id="OIR00150.1"/>
    </source>
</evidence>
<evidence type="ECO:0008006" key="3">
    <source>
        <dbReference type="Google" id="ProtNLM"/>
    </source>
</evidence>
<gene>
    <name evidence="2" type="ORF">GALL_177960</name>
</gene>
<feature type="transmembrane region" description="Helical" evidence="1">
    <location>
        <begin position="73"/>
        <end position="95"/>
    </location>
</feature>
<feature type="transmembrane region" description="Helical" evidence="1">
    <location>
        <begin position="41"/>
        <end position="67"/>
    </location>
</feature>